<accession>A0A1M5RGC5</accession>
<dbReference type="PROSITE" id="PS50931">
    <property type="entry name" value="HTH_LYSR"/>
    <property type="match status" value="1"/>
</dbReference>
<evidence type="ECO:0000256" key="2">
    <source>
        <dbReference type="ARBA" id="ARBA00023015"/>
    </source>
</evidence>
<dbReference type="Pfam" id="PF03466">
    <property type="entry name" value="LysR_substrate"/>
    <property type="match status" value="1"/>
</dbReference>
<evidence type="ECO:0000259" key="5">
    <source>
        <dbReference type="PROSITE" id="PS50931"/>
    </source>
</evidence>
<evidence type="ECO:0000256" key="3">
    <source>
        <dbReference type="ARBA" id="ARBA00023125"/>
    </source>
</evidence>
<keyword evidence="4" id="KW-0804">Transcription</keyword>
<dbReference type="InterPro" id="IPR036390">
    <property type="entry name" value="WH_DNA-bd_sf"/>
</dbReference>
<dbReference type="Pfam" id="PF00126">
    <property type="entry name" value="HTH_1"/>
    <property type="match status" value="1"/>
</dbReference>
<dbReference type="Proteomes" id="UP000184211">
    <property type="component" value="Unassembled WGS sequence"/>
</dbReference>
<dbReference type="GO" id="GO:0003700">
    <property type="term" value="F:DNA-binding transcription factor activity"/>
    <property type="evidence" value="ECO:0007669"/>
    <property type="project" value="InterPro"/>
</dbReference>
<dbReference type="InterPro" id="IPR036388">
    <property type="entry name" value="WH-like_DNA-bd_sf"/>
</dbReference>
<gene>
    <name evidence="6" type="ORF">SAMN04488044_2188</name>
</gene>
<dbReference type="SUPFAM" id="SSF53850">
    <property type="entry name" value="Periplasmic binding protein-like II"/>
    <property type="match status" value="1"/>
</dbReference>
<dbReference type="PRINTS" id="PR00039">
    <property type="entry name" value="HTHLYSR"/>
</dbReference>
<dbReference type="STRING" id="870908.SAMN04488044_2188"/>
<sequence>MNSTFRQPDWNHIRAFMATAEHGSLSAAARALGLTQPTLSRQVAALEDELGVMLFERVGRSLELTQTGLEMLEHTRAMGSAVDRISLAATGQSQSIAGEVRITAADIFSAYMLPPILKPLRDIAPDLGIDVVAANDIRDLMRREADIALRHVRPEQPDLIARLVAEPEANFYASESYLQRRGTPSTIADMSEHDFISFGDAAEMLGFFEPLGLKLTKDNFRVGSENGLVAWEFCREGFGIAVMGDHVARKTPGMVRLLPDMAPIVFPIWLVTHRELHTSRKIRLVFDHLAENLKGIK</sequence>
<keyword evidence="2" id="KW-0805">Transcription regulation</keyword>
<evidence type="ECO:0000313" key="7">
    <source>
        <dbReference type="Proteomes" id="UP000184211"/>
    </source>
</evidence>
<name>A0A1M5RGC5_9RHOB</name>
<organism evidence="6 7">
    <name type="scientific">Cognatishimia maritima</name>
    <dbReference type="NCBI Taxonomy" id="870908"/>
    <lineage>
        <taxon>Bacteria</taxon>
        <taxon>Pseudomonadati</taxon>
        <taxon>Pseudomonadota</taxon>
        <taxon>Alphaproteobacteria</taxon>
        <taxon>Rhodobacterales</taxon>
        <taxon>Paracoccaceae</taxon>
        <taxon>Cognatishimia</taxon>
    </lineage>
</organism>
<dbReference type="Gene3D" id="3.40.190.290">
    <property type="match status" value="1"/>
</dbReference>
<feature type="domain" description="HTH lysR-type" evidence="5">
    <location>
        <begin position="8"/>
        <end position="65"/>
    </location>
</feature>
<protein>
    <submittedName>
        <fullName evidence="6">Transcriptional regulator, LysR family</fullName>
    </submittedName>
</protein>
<evidence type="ECO:0000256" key="4">
    <source>
        <dbReference type="ARBA" id="ARBA00023163"/>
    </source>
</evidence>
<evidence type="ECO:0000313" key="6">
    <source>
        <dbReference type="EMBL" id="SHH25186.1"/>
    </source>
</evidence>
<keyword evidence="7" id="KW-1185">Reference proteome</keyword>
<dbReference type="PANTHER" id="PTHR30537:SF3">
    <property type="entry name" value="TRANSCRIPTIONAL REGULATORY PROTEIN"/>
    <property type="match status" value="1"/>
</dbReference>
<keyword evidence="3" id="KW-0238">DNA-binding</keyword>
<dbReference type="SUPFAM" id="SSF46785">
    <property type="entry name" value="Winged helix' DNA-binding domain"/>
    <property type="match status" value="1"/>
</dbReference>
<dbReference type="EMBL" id="FQWM01000004">
    <property type="protein sequence ID" value="SHH25186.1"/>
    <property type="molecule type" value="Genomic_DNA"/>
</dbReference>
<dbReference type="Gene3D" id="1.10.10.10">
    <property type="entry name" value="Winged helix-like DNA-binding domain superfamily/Winged helix DNA-binding domain"/>
    <property type="match status" value="1"/>
</dbReference>
<dbReference type="GO" id="GO:0006351">
    <property type="term" value="P:DNA-templated transcription"/>
    <property type="evidence" value="ECO:0007669"/>
    <property type="project" value="TreeGrafter"/>
</dbReference>
<proteinExistence type="inferred from homology"/>
<reference evidence="7" key="1">
    <citation type="submission" date="2016-11" db="EMBL/GenBank/DDBJ databases">
        <authorList>
            <person name="Varghese N."/>
            <person name="Submissions S."/>
        </authorList>
    </citation>
    <scope>NUCLEOTIDE SEQUENCE [LARGE SCALE GENOMIC DNA]</scope>
    <source>
        <strain evidence="7">DSM 28223</strain>
    </source>
</reference>
<comment type="similarity">
    <text evidence="1">Belongs to the LysR transcriptional regulatory family.</text>
</comment>
<dbReference type="AlphaFoldDB" id="A0A1M5RGC5"/>
<dbReference type="InterPro" id="IPR000847">
    <property type="entry name" value="LysR_HTH_N"/>
</dbReference>
<dbReference type="OrthoDB" id="9798121at2"/>
<dbReference type="RefSeq" id="WP_072793075.1">
    <property type="nucleotide sequence ID" value="NZ_FQWM01000004.1"/>
</dbReference>
<dbReference type="PANTHER" id="PTHR30537">
    <property type="entry name" value="HTH-TYPE TRANSCRIPTIONAL REGULATOR"/>
    <property type="match status" value="1"/>
</dbReference>
<dbReference type="GO" id="GO:0043565">
    <property type="term" value="F:sequence-specific DNA binding"/>
    <property type="evidence" value="ECO:0007669"/>
    <property type="project" value="TreeGrafter"/>
</dbReference>
<dbReference type="FunFam" id="1.10.10.10:FF:000001">
    <property type="entry name" value="LysR family transcriptional regulator"/>
    <property type="match status" value="1"/>
</dbReference>
<evidence type="ECO:0000256" key="1">
    <source>
        <dbReference type="ARBA" id="ARBA00009437"/>
    </source>
</evidence>
<dbReference type="InterPro" id="IPR005119">
    <property type="entry name" value="LysR_subst-bd"/>
</dbReference>
<dbReference type="InterPro" id="IPR058163">
    <property type="entry name" value="LysR-type_TF_proteobact-type"/>
</dbReference>